<gene>
    <name evidence="2" type="ORF">EGW08_014137</name>
</gene>
<keyword evidence="3" id="KW-1185">Reference proteome</keyword>
<protein>
    <submittedName>
        <fullName evidence="2">Uncharacterized protein</fullName>
    </submittedName>
</protein>
<reference evidence="2 3" key="1">
    <citation type="submission" date="2019-01" db="EMBL/GenBank/DDBJ databases">
        <title>A draft genome assembly of the solar-powered sea slug Elysia chlorotica.</title>
        <authorList>
            <person name="Cai H."/>
            <person name="Li Q."/>
            <person name="Fang X."/>
            <person name="Li J."/>
            <person name="Curtis N.E."/>
            <person name="Altenburger A."/>
            <person name="Shibata T."/>
            <person name="Feng M."/>
            <person name="Maeda T."/>
            <person name="Schwartz J.A."/>
            <person name="Shigenobu S."/>
            <person name="Lundholm N."/>
            <person name="Nishiyama T."/>
            <person name="Yang H."/>
            <person name="Hasebe M."/>
            <person name="Li S."/>
            <person name="Pierce S.K."/>
            <person name="Wang J."/>
        </authorList>
    </citation>
    <scope>NUCLEOTIDE SEQUENCE [LARGE SCALE GENOMIC DNA]</scope>
    <source>
        <strain evidence="2">EC2010</strain>
        <tissue evidence="2">Whole organism of an adult</tissue>
    </source>
</reference>
<proteinExistence type="predicted"/>
<feature type="compositionally biased region" description="Basic and acidic residues" evidence="1">
    <location>
        <begin position="31"/>
        <end position="65"/>
    </location>
</feature>
<comment type="caution">
    <text evidence="2">The sequence shown here is derived from an EMBL/GenBank/DDBJ whole genome shotgun (WGS) entry which is preliminary data.</text>
</comment>
<feature type="region of interest" description="Disordered" evidence="1">
    <location>
        <begin position="17"/>
        <end position="139"/>
    </location>
</feature>
<organism evidence="2 3">
    <name type="scientific">Elysia chlorotica</name>
    <name type="common">Eastern emerald elysia</name>
    <name type="synonym">Sea slug</name>
    <dbReference type="NCBI Taxonomy" id="188477"/>
    <lineage>
        <taxon>Eukaryota</taxon>
        <taxon>Metazoa</taxon>
        <taxon>Spiralia</taxon>
        <taxon>Lophotrochozoa</taxon>
        <taxon>Mollusca</taxon>
        <taxon>Gastropoda</taxon>
        <taxon>Heterobranchia</taxon>
        <taxon>Euthyneura</taxon>
        <taxon>Panpulmonata</taxon>
        <taxon>Sacoglossa</taxon>
        <taxon>Placobranchoidea</taxon>
        <taxon>Plakobranchidae</taxon>
        <taxon>Elysia</taxon>
    </lineage>
</organism>
<dbReference type="Proteomes" id="UP000271974">
    <property type="component" value="Unassembled WGS sequence"/>
</dbReference>
<dbReference type="OrthoDB" id="10566866at2759"/>
<feature type="compositionally biased region" description="Polar residues" evidence="1">
    <location>
        <begin position="120"/>
        <end position="139"/>
    </location>
</feature>
<sequence>MTEAIDRVVGEALLLRHAMNLPDREQDDIDGDARDSRKGTRGADSKGKGDAGKDKGKGQAKDTKAAKAGAAKADGKGKTTPSAAASKKGPPPATRSTAPTPAPNTSRVTPTPGDRDMDVSGTSHPGTPDPNVTSASNGASLNDSELAVAERLYRDSFTVQTYNILGEMLERMDTIFSALKEESDGDMFS</sequence>
<feature type="compositionally biased region" description="Low complexity" evidence="1">
    <location>
        <begin position="81"/>
        <end position="107"/>
    </location>
</feature>
<evidence type="ECO:0000313" key="2">
    <source>
        <dbReference type="EMBL" id="RUS78093.1"/>
    </source>
</evidence>
<evidence type="ECO:0000313" key="3">
    <source>
        <dbReference type="Proteomes" id="UP000271974"/>
    </source>
</evidence>
<dbReference type="EMBL" id="RQTK01000533">
    <property type="protein sequence ID" value="RUS78093.1"/>
    <property type="molecule type" value="Genomic_DNA"/>
</dbReference>
<accession>A0A433T913</accession>
<dbReference type="AlphaFoldDB" id="A0A433T913"/>
<name>A0A433T913_ELYCH</name>
<evidence type="ECO:0000256" key="1">
    <source>
        <dbReference type="SAM" id="MobiDB-lite"/>
    </source>
</evidence>